<evidence type="ECO:0000313" key="3">
    <source>
        <dbReference type="Proteomes" id="UP000595197"/>
    </source>
</evidence>
<reference evidence="2" key="1">
    <citation type="submission" date="2021-02" db="EMBL/GenBank/DDBJ databases">
        <title>Skermanella TT6 skin isolate.</title>
        <authorList>
            <person name="Lee K."/>
            <person name="Ganzorig M."/>
        </authorList>
    </citation>
    <scope>NUCLEOTIDE SEQUENCE</scope>
    <source>
        <strain evidence="2">TT6</strain>
    </source>
</reference>
<organism evidence="2 3">
    <name type="scientific">Skermanella cutis</name>
    <dbReference type="NCBI Taxonomy" id="2775420"/>
    <lineage>
        <taxon>Bacteria</taxon>
        <taxon>Pseudomonadati</taxon>
        <taxon>Pseudomonadota</taxon>
        <taxon>Alphaproteobacteria</taxon>
        <taxon>Rhodospirillales</taxon>
        <taxon>Azospirillaceae</taxon>
        <taxon>Skermanella</taxon>
    </lineage>
</organism>
<keyword evidence="3" id="KW-1185">Reference proteome</keyword>
<sequence>MSKTFEAGWEKAFKVMKDNYSLTDDAIGVFAINLRFNLDDIQTISSESITGGGDDKKCDVLYVDKERQVAVIAQCYISKRIRESAPANKASDLNTAITWLLSTNLDLLPDNLKGRADELRSAINSGEIKQIYIWYVHNLPGSKNVKDELRAVENAAKVALKSYHFGQDINIFAEEVCEAQLERLYTQAERTVIVTDEITTTVPDAVEIKETDWQSVVTVVNGKWIHDLYHQYKTDLFSANLRAYLGSRESDSHINNGIKTTAQEQPSNFYVYNNGITALVLDYELGKRSKNGRRLKIVGISIVNGAQTTGSIANLEDVPPKSLQVPIRFVKATKDGIVENVVRYNNSQNKLQAADFRSTDQIQERLRTEFESIPDAEYEGGRRGGASDAIKRSKFTLPSYTVGQSLAAFHGDPVTAYDKKSELWTNEKNYRHIFTDRTTARHIVFCYSLLSAINDQKLELTQRHKKDPSSLTNVENTSLGFLNKKGSNYLLLHVISQCMETILSKSIPNRFDLQFINNVSPSTASNYWLPIVSMMLSLSNQLDNAFSRNRISNESVSKTVPNFVGVVASISTLQKENFEKFAAYTRIGL</sequence>
<name>A0ABX7BF24_9PROT</name>
<dbReference type="InterPro" id="IPR018891">
    <property type="entry name" value="AIPR_C"/>
</dbReference>
<evidence type="ECO:0000313" key="2">
    <source>
        <dbReference type="EMBL" id="QQP91666.1"/>
    </source>
</evidence>
<dbReference type="RefSeq" id="WP_201079819.1">
    <property type="nucleotide sequence ID" value="NZ_CP067420.1"/>
</dbReference>
<protein>
    <submittedName>
        <fullName evidence="2">AIPR family protein</fullName>
    </submittedName>
</protein>
<dbReference type="Proteomes" id="UP000595197">
    <property type="component" value="Chromosome"/>
</dbReference>
<dbReference type="Pfam" id="PF10592">
    <property type="entry name" value="AIPR"/>
    <property type="match status" value="1"/>
</dbReference>
<dbReference type="EMBL" id="CP067420">
    <property type="protein sequence ID" value="QQP91666.1"/>
    <property type="molecule type" value="Genomic_DNA"/>
</dbReference>
<accession>A0ABX7BF24</accession>
<evidence type="ECO:0000259" key="1">
    <source>
        <dbReference type="Pfam" id="PF10592"/>
    </source>
</evidence>
<proteinExistence type="predicted"/>
<feature type="domain" description="Abortive phage infection protein C-terminal" evidence="1">
    <location>
        <begin position="237"/>
        <end position="505"/>
    </location>
</feature>
<gene>
    <name evidence="2" type="ORF">IGS68_10875</name>
</gene>